<sequence length="367" mass="37517">MVNFSPLFAVAAGLLVSPATGLSVETRQLPPTVSQIISSITSFGLVKDINVFITAQSLIDNTFSLNFDVQNLLPIEITIDSLSTDAGLNGEVFETISHTFASPGLVVPPLGTANSGNIANVPLPQGALAAIGIISNEKLDLSNLAASIRAITISGSGGISIPLSGLSQSGVTTTYTPNIAQFASTLASSALIQDINIFITPQSLVDNTVSLNFDIHNPLPVELTIDQLGTNAGLDGTTYATFSHSFASPGLVIPASGSINSGTIDNVALLQGALATLGIIPSGKLDLSSFSASTRDLTLNGAGGIPVPLSDLSQSSVPTTYTPNPADLANTLGTVGLVQSITIIFSLQTLSRSTSSQPMVGLTARLT</sequence>
<keyword evidence="1" id="KW-0732">Signal</keyword>
<name>A0A9P5YP98_9AGAR</name>
<accession>A0A9P5YP98</accession>
<proteinExistence type="predicted"/>
<keyword evidence="3" id="KW-1185">Reference proteome</keyword>
<dbReference type="AlphaFoldDB" id="A0A9P5YP98"/>
<evidence type="ECO:0000313" key="2">
    <source>
        <dbReference type="EMBL" id="KAF9472573.1"/>
    </source>
</evidence>
<feature type="signal peptide" evidence="1">
    <location>
        <begin position="1"/>
        <end position="21"/>
    </location>
</feature>
<organism evidence="2 3">
    <name type="scientific">Pholiota conissans</name>
    <dbReference type="NCBI Taxonomy" id="109636"/>
    <lineage>
        <taxon>Eukaryota</taxon>
        <taxon>Fungi</taxon>
        <taxon>Dikarya</taxon>
        <taxon>Basidiomycota</taxon>
        <taxon>Agaricomycotina</taxon>
        <taxon>Agaricomycetes</taxon>
        <taxon>Agaricomycetidae</taxon>
        <taxon>Agaricales</taxon>
        <taxon>Agaricineae</taxon>
        <taxon>Strophariaceae</taxon>
        <taxon>Pholiota</taxon>
    </lineage>
</organism>
<protein>
    <submittedName>
        <fullName evidence="2">Uncharacterized protein</fullName>
    </submittedName>
</protein>
<evidence type="ECO:0000313" key="3">
    <source>
        <dbReference type="Proteomes" id="UP000807469"/>
    </source>
</evidence>
<dbReference type="OrthoDB" id="3251634at2759"/>
<dbReference type="EMBL" id="MU155520">
    <property type="protein sequence ID" value="KAF9472573.1"/>
    <property type="molecule type" value="Genomic_DNA"/>
</dbReference>
<evidence type="ECO:0000256" key="1">
    <source>
        <dbReference type="SAM" id="SignalP"/>
    </source>
</evidence>
<reference evidence="2" key="1">
    <citation type="submission" date="2020-11" db="EMBL/GenBank/DDBJ databases">
        <authorList>
            <consortium name="DOE Joint Genome Institute"/>
            <person name="Ahrendt S."/>
            <person name="Riley R."/>
            <person name="Andreopoulos W."/>
            <person name="Labutti K."/>
            <person name="Pangilinan J."/>
            <person name="Ruiz-Duenas F.J."/>
            <person name="Barrasa J.M."/>
            <person name="Sanchez-Garcia M."/>
            <person name="Camarero S."/>
            <person name="Miyauchi S."/>
            <person name="Serrano A."/>
            <person name="Linde D."/>
            <person name="Babiker R."/>
            <person name="Drula E."/>
            <person name="Ayuso-Fernandez I."/>
            <person name="Pacheco R."/>
            <person name="Padilla G."/>
            <person name="Ferreira P."/>
            <person name="Barriuso J."/>
            <person name="Kellner H."/>
            <person name="Castanera R."/>
            <person name="Alfaro M."/>
            <person name="Ramirez L."/>
            <person name="Pisabarro A.G."/>
            <person name="Kuo A."/>
            <person name="Tritt A."/>
            <person name="Lipzen A."/>
            <person name="He G."/>
            <person name="Yan M."/>
            <person name="Ng V."/>
            <person name="Cullen D."/>
            <person name="Martin F."/>
            <person name="Rosso M.-N."/>
            <person name="Henrissat B."/>
            <person name="Hibbett D."/>
            <person name="Martinez A.T."/>
            <person name="Grigoriev I.V."/>
        </authorList>
    </citation>
    <scope>NUCLEOTIDE SEQUENCE</scope>
    <source>
        <strain evidence="2">CIRM-BRFM 674</strain>
    </source>
</reference>
<feature type="chain" id="PRO_5040303094" evidence="1">
    <location>
        <begin position="22"/>
        <end position="367"/>
    </location>
</feature>
<gene>
    <name evidence="2" type="ORF">BDN70DRAFT_453537</name>
</gene>
<dbReference type="Proteomes" id="UP000807469">
    <property type="component" value="Unassembled WGS sequence"/>
</dbReference>
<comment type="caution">
    <text evidence="2">The sequence shown here is derived from an EMBL/GenBank/DDBJ whole genome shotgun (WGS) entry which is preliminary data.</text>
</comment>